<dbReference type="InterPro" id="IPR011576">
    <property type="entry name" value="Pyridox_Oxase_N"/>
</dbReference>
<accession>A0AA46TK91</accession>
<feature type="domain" description="Pyridoxamine 5'-phosphate oxidase N-terminal" evidence="1">
    <location>
        <begin position="11"/>
        <end position="122"/>
    </location>
</feature>
<dbReference type="SUPFAM" id="SSF50475">
    <property type="entry name" value="FMN-binding split barrel"/>
    <property type="match status" value="1"/>
</dbReference>
<dbReference type="InterPro" id="IPR012349">
    <property type="entry name" value="Split_barrel_FMN-bd"/>
</dbReference>
<gene>
    <name evidence="2" type="ORF">L0C25_04930</name>
</gene>
<keyword evidence="3" id="KW-1185">Reference proteome</keyword>
<name>A0AA46TK91_9ACTN</name>
<dbReference type="EMBL" id="CP094970">
    <property type="protein sequence ID" value="UYM06422.1"/>
    <property type="molecule type" value="Genomic_DNA"/>
</dbReference>
<sequence>MRDGSEPATVVREILDATQYMVIGTADASGRPWANPVYFTAHEYRELQWVSRPGTRHSENIAVRPEISVVVFDSHVVPGSGQAVYMEATATEMTDSPDFERTLERFNYGRYAEPAEHDLSVFAAESVRAPAALRLYRAVVSQHYILRSDIDVRMPVDL</sequence>
<evidence type="ECO:0000313" key="3">
    <source>
        <dbReference type="Proteomes" id="UP001164390"/>
    </source>
</evidence>
<organism evidence="2 3">
    <name type="scientific">Solicola gregarius</name>
    <dbReference type="NCBI Taxonomy" id="2908642"/>
    <lineage>
        <taxon>Bacteria</taxon>
        <taxon>Bacillati</taxon>
        <taxon>Actinomycetota</taxon>
        <taxon>Actinomycetes</taxon>
        <taxon>Propionibacteriales</taxon>
        <taxon>Nocardioidaceae</taxon>
        <taxon>Solicola</taxon>
    </lineage>
</organism>
<evidence type="ECO:0000259" key="1">
    <source>
        <dbReference type="Pfam" id="PF01243"/>
    </source>
</evidence>
<dbReference type="Proteomes" id="UP001164390">
    <property type="component" value="Chromosome"/>
</dbReference>
<reference evidence="2" key="1">
    <citation type="submission" date="2022-01" db="EMBL/GenBank/DDBJ databases">
        <title>Nocardioidaceae gen. sp. A5X3R13.</title>
        <authorList>
            <person name="Lopez Marin M.A."/>
            <person name="Uhlik O."/>
        </authorList>
    </citation>
    <scope>NUCLEOTIDE SEQUENCE</scope>
    <source>
        <strain evidence="2">A5X3R13</strain>
    </source>
</reference>
<proteinExistence type="predicted"/>
<evidence type="ECO:0000313" key="2">
    <source>
        <dbReference type="EMBL" id="UYM06422.1"/>
    </source>
</evidence>
<dbReference type="RefSeq" id="WP_271635325.1">
    <property type="nucleotide sequence ID" value="NZ_CP094970.1"/>
</dbReference>
<dbReference type="KEGG" id="sgrg:L0C25_04930"/>
<protein>
    <submittedName>
        <fullName evidence="2">Pyridoxamine 5'-phosphate oxidase family protein</fullName>
    </submittedName>
</protein>
<dbReference type="Gene3D" id="2.30.110.10">
    <property type="entry name" value="Electron Transport, Fmn-binding Protein, Chain A"/>
    <property type="match status" value="1"/>
</dbReference>
<dbReference type="AlphaFoldDB" id="A0AA46TK91"/>
<dbReference type="Pfam" id="PF01243">
    <property type="entry name" value="PNPOx_N"/>
    <property type="match status" value="1"/>
</dbReference>